<sequence>MVYFFGTALYVGLLLTNAIAILSEERFLAKIGWSTLSYSQAQQSANAGFGNVPHDPYSSFGSGGNGNGEDALTGQQGIKQRLIALISAVRTLMRIPLIVANILIILYELILG</sequence>
<proteinExistence type="inferred from homology"/>
<dbReference type="PANTHER" id="PTHR15858">
    <property type="entry name" value="IMMEDIATE EARLY RESPONSE 3-INTERACTING PROTEIN 1"/>
    <property type="match status" value="1"/>
</dbReference>
<dbReference type="GO" id="GO:0030134">
    <property type="term" value="C:COPII-coated ER to Golgi transport vesicle"/>
    <property type="evidence" value="ECO:0007669"/>
    <property type="project" value="TreeGrafter"/>
</dbReference>
<dbReference type="InterPro" id="IPR013880">
    <property type="entry name" value="Yos1"/>
</dbReference>
<dbReference type="EMBL" id="BLZA01000030">
    <property type="protein sequence ID" value="GHJ88650.1"/>
    <property type="molecule type" value="Genomic_DNA"/>
</dbReference>
<evidence type="ECO:0008006" key="11">
    <source>
        <dbReference type="Google" id="ProtNLM"/>
    </source>
</evidence>
<feature type="transmembrane region" description="Helical" evidence="8">
    <location>
        <begin position="91"/>
        <end position="111"/>
    </location>
</feature>
<dbReference type="PANTHER" id="PTHR15858:SF0">
    <property type="entry name" value="IMMEDIATE EARLY RESPONSE 3-INTERACTING PROTEIN 1"/>
    <property type="match status" value="1"/>
</dbReference>
<keyword evidence="3 8" id="KW-0812">Transmembrane</keyword>
<comment type="similarity">
    <text evidence="7">Belongs to the YOS1 family.</text>
</comment>
<evidence type="ECO:0000256" key="7">
    <source>
        <dbReference type="ARBA" id="ARBA00024203"/>
    </source>
</evidence>
<keyword evidence="10" id="KW-1185">Reference proteome</keyword>
<evidence type="ECO:0000256" key="1">
    <source>
        <dbReference type="ARBA" id="ARBA00004370"/>
    </source>
</evidence>
<comment type="subcellular location">
    <subcellularLocation>
        <location evidence="1">Membrane</location>
    </subcellularLocation>
</comment>
<keyword evidence="6 8" id="KW-0472">Membrane</keyword>
<evidence type="ECO:0000256" key="2">
    <source>
        <dbReference type="ARBA" id="ARBA00022448"/>
    </source>
</evidence>
<keyword evidence="2" id="KW-0813">Transport</keyword>
<evidence type="ECO:0000313" key="10">
    <source>
        <dbReference type="Proteomes" id="UP000620104"/>
    </source>
</evidence>
<organism evidence="9 10">
    <name type="scientific">Naganishia liquefaciens</name>
    <dbReference type="NCBI Taxonomy" id="104408"/>
    <lineage>
        <taxon>Eukaryota</taxon>
        <taxon>Fungi</taxon>
        <taxon>Dikarya</taxon>
        <taxon>Basidiomycota</taxon>
        <taxon>Agaricomycotina</taxon>
        <taxon>Tremellomycetes</taxon>
        <taxon>Filobasidiales</taxon>
        <taxon>Filobasidiaceae</taxon>
        <taxon>Naganishia</taxon>
    </lineage>
</organism>
<protein>
    <recommendedName>
        <fullName evidence="11">Yos1-like protein</fullName>
    </recommendedName>
</protein>
<gene>
    <name evidence="9" type="ORF">NliqN6_5052</name>
</gene>
<evidence type="ECO:0000313" key="9">
    <source>
        <dbReference type="EMBL" id="GHJ88650.1"/>
    </source>
</evidence>
<dbReference type="GO" id="GO:0015031">
    <property type="term" value="P:protein transport"/>
    <property type="evidence" value="ECO:0007669"/>
    <property type="project" value="UniProtKB-KW"/>
</dbReference>
<evidence type="ECO:0000256" key="5">
    <source>
        <dbReference type="ARBA" id="ARBA00022989"/>
    </source>
</evidence>
<accession>A0A8H3TXI2</accession>
<evidence type="ECO:0000256" key="6">
    <source>
        <dbReference type="ARBA" id="ARBA00023136"/>
    </source>
</evidence>
<dbReference type="AlphaFoldDB" id="A0A8H3TXI2"/>
<evidence type="ECO:0000256" key="3">
    <source>
        <dbReference type="ARBA" id="ARBA00022692"/>
    </source>
</evidence>
<evidence type="ECO:0000256" key="4">
    <source>
        <dbReference type="ARBA" id="ARBA00022927"/>
    </source>
</evidence>
<dbReference type="Proteomes" id="UP000620104">
    <property type="component" value="Unassembled WGS sequence"/>
</dbReference>
<dbReference type="OrthoDB" id="15356at2759"/>
<dbReference type="GO" id="GO:0005789">
    <property type="term" value="C:endoplasmic reticulum membrane"/>
    <property type="evidence" value="ECO:0007669"/>
    <property type="project" value="TreeGrafter"/>
</dbReference>
<name>A0A8H3TXI2_9TREE</name>
<dbReference type="GO" id="GO:0006888">
    <property type="term" value="P:endoplasmic reticulum to Golgi vesicle-mediated transport"/>
    <property type="evidence" value="ECO:0007669"/>
    <property type="project" value="TreeGrafter"/>
</dbReference>
<dbReference type="Pfam" id="PF08571">
    <property type="entry name" value="Yos1"/>
    <property type="match status" value="1"/>
</dbReference>
<keyword evidence="4" id="KW-0653">Protein transport</keyword>
<dbReference type="GO" id="GO:0000139">
    <property type="term" value="C:Golgi membrane"/>
    <property type="evidence" value="ECO:0007669"/>
    <property type="project" value="TreeGrafter"/>
</dbReference>
<reference evidence="9" key="1">
    <citation type="submission" date="2020-07" db="EMBL/GenBank/DDBJ databases">
        <title>Draft Genome Sequence of a Deep-Sea Yeast, Naganishia (Cryptococcus) liquefaciens strain N6.</title>
        <authorList>
            <person name="Han Y.W."/>
            <person name="Kajitani R."/>
            <person name="Morimoto H."/>
            <person name="Parhat M."/>
            <person name="Tsubouchi H."/>
            <person name="Bakenova O."/>
            <person name="Ogata M."/>
            <person name="Argunhan B."/>
            <person name="Aoki R."/>
            <person name="Kajiwara S."/>
            <person name="Itoh T."/>
            <person name="Iwasaki H."/>
        </authorList>
    </citation>
    <scope>NUCLEOTIDE SEQUENCE</scope>
    <source>
        <strain evidence="9">N6</strain>
    </source>
</reference>
<comment type="caution">
    <text evidence="9">The sequence shown here is derived from an EMBL/GenBank/DDBJ whole genome shotgun (WGS) entry which is preliminary data.</text>
</comment>
<keyword evidence="5 8" id="KW-1133">Transmembrane helix</keyword>
<evidence type="ECO:0000256" key="8">
    <source>
        <dbReference type="SAM" id="Phobius"/>
    </source>
</evidence>